<keyword evidence="3" id="KW-1185">Reference proteome</keyword>
<dbReference type="GO" id="GO:0016740">
    <property type="term" value="F:transferase activity"/>
    <property type="evidence" value="ECO:0007669"/>
    <property type="project" value="UniProtKB-KW"/>
</dbReference>
<dbReference type="GO" id="GO:0005829">
    <property type="term" value="C:cytosol"/>
    <property type="evidence" value="ECO:0007669"/>
    <property type="project" value="TreeGrafter"/>
</dbReference>
<reference evidence="2 3" key="1">
    <citation type="submission" date="2019-10" db="EMBL/GenBank/DDBJ databases">
        <title>Comparative genomics of sulfur disproportionating microorganisms.</title>
        <authorList>
            <person name="Ward L.M."/>
            <person name="Bertran E."/>
            <person name="Johnston D."/>
        </authorList>
    </citation>
    <scope>NUCLEOTIDE SEQUENCE [LARGE SCALE GENOMIC DNA]</scope>
    <source>
        <strain evidence="2 3">DSM 14055</strain>
    </source>
</reference>
<sequence>MRALVVQNVTIEGPGLLQPAMEKEGWQLDIRVMDQPGAHLPASLDGYGALVILGGPMNVYEEESYPYLRQVDQLIKKAIQKSLPVLGICLGGQLIAKALGAPVVRNPVPEIGWYKLRLTADGLKSPLFAGLPEEFFVFQWHGDTFALPSGVSHLAASEDCVNQAFSLGRHIFALQFHLEVNPEIINTWAEAYADELEEYGGPGAAGRLLQETAAIWEEYRQVAGQFLNNWMAILSGHGTAPHPTGFTEYLPSG</sequence>
<dbReference type="RefSeq" id="WP_013823305.1">
    <property type="nucleotide sequence ID" value="NZ_WHYR01000053.1"/>
</dbReference>
<dbReference type="Gene3D" id="3.40.50.880">
    <property type="match status" value="1"/>
</dbReference>
<organism evidence="2 3">
    <name type="scientific">Desulfofundulus thermobenzoicus</name>
    <dbReference type="NCBI Taxonomy" id="29376"/>
    <lineage>
        <taxon>Bacteria</taxon>
        <taxon>Bacillati</taxon>
        <taxon>Bacillota</taxon>
        <taxon>Clostridia</taxon>
        <taxon>Eubacteriales</taxon>
        <taxon>Peptococcaceae</taxon>
        <taxon>Desulfofundulus</taxon>
    </lineage>
</organism>
<dbReference type="PROSITE" id="PS51273">
    <property type="entry name" value="GATASE_TYPE_1"/>
    <property type="match status" value="1"/>
</dbReference>
<dbReference type="SUPFAM" id="SSF52317">
    <property type="entry name" value="Class I glutamine amidotransferase-like"/>
    <property type="match status" value="1"/>
</dbReference>
<dbReference type="InterPro" id="IPR017926">
    <property type="entry name" value="GATASE"/>
</dbReference>
<protein>
    <submittedName>
        <fullName evidence="2">Type 1 glutamine amidotransferase</fullName>
    </submittedName>
</protein>
<keyword evidence="2" id="KW-0315">Glutamine amidotransferase</keyword>
<feature type="domain" description="Glutamine amidotransferase" evidence="1">
    <location>
        <begin position="23"/>
        <end position="182"/>
    </location>
</feature>
<evidence type="ECO:0000313" key="3">
    <source>
        <dbReference type="Proteomes" id="UP000441717"/>
    </source>
</evidence>
<dbReference type="OrthoDB" id="9813383at2"/>
<dbReference type="FunFam" id="3.40.50.880:FF:000033">
    <property type="entry name" value="Glutamine amidotransferase class-I"/>
    <property type="match status" value="1"/>
</dbReference>
<comment type="caution">
    <text evidence="2">The sequence shown here is derived from an EMBL/GenBank/DDBJ whole genome shotgun (WGS) entry which is preliminary data.</text>
</comment>
<dbReference type="EMBL" id="WHYR01000053">
    <property type="protein sequence ID" value="MQL53512.1"/>
    <property type="molecule type" value="Genomic_DNA"/>
</dbReference>
<dbReference type="Pfam" id="PF00117">
    <property type="entry name" value="GATase"/>
    <property type="match status" value="1"/>
</dbReference>
<dbReference type="PANTHER" id="PTHR42695:SF5">
    <property type="entry name" value="GLUTAMINE AMIDOTRANSFERASE YLR126C-RELATED"/>
    <property type="match status" value="1"/>
</dbReference>
<dbReference type="Proteomes" id="UP000441717">
    <property type="component" value="Unassembled WGS sequence"/>
</dbReference>
<name>A0A6N7ITX9_9FIRM</name>
<dbReference type="InterPro" id="IPR044992">
    <property type="entry name" value="ChyE-like"/>
</dbReference>
<dbReference type="CDD" id="cd01741">
    <property type="entry name" value="GATase1_1"/>
    <property type="match status" value="1"/>
</dbReference>
<evidence type="ECO:0000259" key="1">
    <source>
        <dbReference type="Pfam" id="PF00117"/>
    </source>
</evidence>
<evidence type="ECO:0000313" key="2">
    <source>
        <dbReference type="EMBL" id="MQL53512.1"/>
    </source>
</evidence>
<dbReference type="AlphaFoldDB" id="A0A6N7ITX9"/>
<proteinExistence type="predicted"/>
<gene>
    <name evidence="2" type="ORF">GFC01_14835</name>
</gene>
<accession>A0A6N7ITX9</accession>
<keyword evidence="2" id="KW-0808">Transferase</keyword>
<dbReference type="PANTHER" id="PTHR42695">
    <property type="entry name" value="GLUTAMINE AMIDOTRANSFERASE YLR126C-RELATED"/>
    <property type="match status" value="1"/>
</dbReference>
<dbReference type="InterPro" id="IPR029062">
    <property type="entry name" value="Class_I_gatase-like"/>
</dbReference>